<keyword evidence="2" id="KW-0472">Membrane</keyword>
<keyword evidence="2" id="KW-0812">Transmembrane</keyword>
<dbReference type="Gene3D" id="3.40.50.300">
    <property type="entry name" value="P-loop containing nucleotide triphosphate hydrolases"/>
    <property type="match status" value="1"/>
</dbReference>
<reference evidence="3 4" key="1">
    <citation type="submission" date="2018-11" db="EMBL/GenBank/DDBJ databases">
        <title>Chitinophaga lutea sp.nov., isolate from arsenic contaminated soil.</title>
        <authorList>
            <person name="Zong Y."/>
        </authorList>
    </citation>
    <scope>NUCLEOTIDE SEQUENCE [LARGE SCALE GENOMIC DNA]</scope>
    <source>
        <strain evidence="3 4">ZY74</strain>
    </source>
</reference>
<feature type="transmembrane region" description="Helical" evidence="2">
    <location>
        <begin position="453"/>
        <end position="474"/>
    </location>
</feature>
<dbReference type="AlphaFoldDB" id="A0A3N4PKN1"/>
<evidence type="ECO:0000313" key="4">
    <source>
        <dbReference type="Proteomes" id="UP000278351"/>
    </source>
</evidence>
<dbReference type="Proteomes" id="UP000278351">
    <property type="component" value="Unassembled WGS sequence"/>
</dbReference>
<keyword evidence="2" id="KW-1133">Transmembrane helix</keyword>
<keyword evidence="4" id="KW-1185">Reference proteome</keyword>
<organism evidence="3 4">
    <name type="scientific">Chitinophaga lutea</name>
    <dbReference type="NCBI Taxonomy" id="2488634"/>
    <lineage>
        <taxon>Bacteria</taxon>
        <taxon>Pseudomonadati</taxon>
        <taxon>Bacteroidota</taxon>
        <taxon>Chitinophagia</taxon>
        <taxon>Chitinophagales</taxon>
        <taxon>Chitinophagaceae</taxon>
        <taxon>Chitinophaga</taxon>
    </lineage>
</organism>
<dbReference type="InterPro" id="IPR050445">
    <property type="entry name" value="Bact_polysacc_biosynth/exp"/>
</dbReference>
<evidence type="ECO:0008006" key="5">
    <source>
        <dbReference type="Google" id="ProtNLM"/>
    </source>
</evidence>
<feature type="transmembrane region" description="Helical" evidence="2">
    <location>
        <begin position="15"/>
        <end position="34"/>
    </location>
</feature>
<comment type="caution">
    <text evidence="3">The sequence shown here is derived from an EMBL/GenBank/DDBJ whole genome shotgun (WGS) entry which is preliminary data.</text>
</comment>
<evidence type="ECO:0000313" key="3">
    <source>
        <dbReference type="EMBL" id="RPE08365.1"/>
    </source>
</evidence>
<gene>
    <name evidence="3" type="ORF">EGT74_15040</name>
</gene>
<feature type="coiled-coil region" evidence="1">
    <location>
        <begin position="355"/>
        <end position="427"/>
    </location>
</feature>
<dbReference type="InterPro" id="IPR027417">
    <property type="entry name" value="P-loop_NTPase"/>
</dbReference>
<proteinExistence type="predicted"/>
<protein>
    <recommendedName>
        <fullName evidence="5">Polysaccharide chain length determinant N-terminal domain-containing protein</fullName>
    </recommendedName>
</protein>
<name>A0A3N4PKN1_9BACT</name>
<evidence type="ECO:0000256" key="1">
    <source>
        <dbReference type="SAM" id="Coils"/>
    </source>
</evidence>
<accession>A0A3N4PKN1</accession>
<evidence type="ECO:0000256" key="2">
    <source>
        <dbReference type="SAM" id="Phobius"/>
    </source>
</evidence>
<dbReference type="PANTHER" id="PTHR32309:SF31">
    <property type="entry name" value="CAPSULAR EXOPOLYSACCHARIDE FAMILY"/>
    <property type="match status" value="1"/>
</dbReference>
<dbReference type="EMBL" id="RPDH01000002">
    <property type="protein sequence ID" value="RPE08365.1"/>
    <property type="molecule type" value="Genomic_DNA"/>
</dbReference>
<dbReference type="PANTHER" id="PTHR32309">
    <property type="entry name" value="TYROSINE-PROTEIN KINASE"/>
    <property type="match status" value="1"/>
</dbReference>
<keyword evidence="1" id="KW-0175">Coiled coil</keyword>
<dbReference type="SUPFAM" id="SSF52540">
    <property type="entry name" value="P-loop containing nucleoside triphosphate hydrolases"/>
    <property type="match status" value="1"/>
</dbReference>
<sequence>MDITYFLKALLKKKWWLVLSAVAAVCIAFVLTMLKPRLYVSVSQISTGFTTSDQVRLREENLNLMEADVKFDNVVQTINSPLVISFLSCNLLLHDLTSNKPFIHLKNADRESKAFREFNREAALRICKEKLDSLTILSSYHPEERKIMEFLKLYKYDVESIRKMLYVGRLQKTDYIDIIYRSENPELSAYVVNTLFKEFLRYYRSSRSERSIENVETFEALVNQKKMELDTKLEALRMYKSSQGVLNVDVASGNEWDLIKQFEKSLFDEKSNNNTLQSSLANVNAQLVELNSGKTVYSSNNNVVTLRNQLNDLNDQYLRGGSSDQALADKIKTLRGQLQKALAEGTGTTSKSTSKEELIARKQNLQAELSASNLNISNLESKISRLRSSVGSFANKEATVSSLTQEVTLAQEEYTKLKERLNSALDNRTVPQDGFRQTLKGQPAFKPEPSHRLIIMGLSGVSAFMLVAMCILLVEFLDSSIKSPSVFGRSVDLKLISTVNHANLRKHAVLDVLQGNRKDETIMKRENIFREMLRKLRYALESSGKQVFLFTSTEPQQGKTTLTQAVAYSLSLSNRKVLVIDTNFCNNDITLQMEARPMLETFNVPPNEFSIDKVKEIVTTYSVDNIEVIGCKGGDYTPSEILPKNHLLNYLPQLKLHYDFILMEGAPLNDYTDSKELAAYADGVIAIFSSKATVKQIDKDSIDFLHQLGDKFVGAVLNNVNEDFLEL</sequence>